<dbReference type="EMBL" id="CP068596">
    <property type="protein sequence ID" value="QQZ64496.1"/>
    <property type="molecule type" value="Genomic_DNA"/>
</dbReference>
<proteinExistence type="predicted"/>
<dbReference type="KEGG" id="pson:JI735_34210"/>
<dbReference type="AlphaFoldDB" id="A0A974SGL3"/>
<keyword evidence="1" id="KW-0614">Plasmid</keyword>
<dbReference type="RefSeq" id="WP_039835578.1">
    <property type="nucleotide sequence ID" value="NZ_CP068596.1"/>
</dbReference>
<organism evidence="1 2">
    <name type="scientific">Paenibacillus sonchi</name>
    <dbReference type="NCBI Taxonomy" id="373687"/>
    <lineage>
        <taxon>Bacteria</taxon>
        <taxon>Bacillati</taxon>
        <taxon>Bacillota</taxon>
        <taxon>Bacilli</taxon>
        <taxon>Bacillales</taxon>
        <taxon>Paenibacillaceae</taxon>
        <taxon>Paenibacillus</taxon>
        <taxon>Paenibacillus sonchi group</taxon>
    </lineage>
</organism>
<dbReference type="InterPro" id="IPR058600">
    <property type="entry name" value="YhjD-like"/>
</dbReference>
<keyword evidence="2" id="KW-1185">Reference proteome</keyword>
<sequence>MSKLEGNERWKTKMIMTEHTDQFEAQQHARNNMITIDEMTMVRDLILLPYIDTMVGKSLKEIEHSGNILQRAYSLAGQAIQRRIMQDIYQLRKELKKRNIKVLEDEQDDFISNYIIFCRGYEGPFGMTRDVMRTEISLRLTKYTSELGNSLKDYFK</sequence>
<dbReference type="Pfam" id="PF26325">
    <property type="entry name" value="YhjD"/>
    <property type="match status" value="1"/>
</dbReference>
<evidence type="ECO:0000313" key="1">
    <source>
        <dbReference type="EMBL" id="QQZ64496.1"/>
    </source>
</evidence>
<reference evidence="1 2" key="1">
    <citation type="submission" date="2021-01" db="EMBL/GenBank/DDBJ databases">
        <title>Whole genome sequence of Paenibacillus sonchi LMG 24727 for comparative genomics.</title>
        <authorList>
            <person name="Lee G."/>
            <person name="Kim M.-J."/>
            <person name="Lim K."/>
            <person name="Shin J.-H."/>
        </authorList>
    </citation>
    <scope>NUCLEOTIDE SEQUENCE [LARGE SCALE GENOMIC DNA]</scope>
    <source>
        <strain evidence="1 2">LMG 24727</strain>
        <plasmid evidence="1 2">unnamed1</plasmid>
    </source>
</reference>
<protein>
    <submittedName>
        <fullName evidence="1">Uncharacterized protein</fullName>
    </submittedName>
</protein>
<geneLocation type="plasmid" evidence="1 2">
    <name>unnamed1</name>
</geneLocation>
<dbReference type="Proteomes" id="UP000595841">
    <property type="component" value="Plasmid unnamed1"/>
</dbReference>
<accession>A0A974SGL3</accession>
<evidence type="ECO:0000313" key="2">
    <source>
        <dbReference type="Proteomes" id="UP000595841"/>
    </source>
</evidence>
<name>A0A974SGL3_9BACL</name>
<gene>
    <name evidence="1" type="ORF">JI735_34210</name>
</gene>